<reference evidence="2" key="1">
    <citation type="submission" date="2015-01" db="EMBL/GenBank/DDBJ databases">
        <authorList>
            <person name="Aksoy S."/>
            <person name="Warren W."/>
            <person name="Wilson R.K."/>
        </authorList>
    </citation>
    <scope>NUCLEOTIDE SEQUENCE [LARGE SCALE GENOMIC DNA]</scope>
    <source>
        <strain evidence="2">IAEA</strain>
    </source>
</reference>
<protein>
    <submittedName>
        <fullName evidence="1">Uncharacterized protein</fullName>
    </submittedName>
</protein>
<reference evidence="1" key="2">
    <citation type="submission" date="2020-05" db="UniProtKB">
        <authorList>
            <consortium name="EnsemblMetazoa"/>
        </authorList>
    </citation>
    <scope>IDENTIFICATION</scope>
    <source>
        <strain evidence="1">IAEA</strain>
    </source>
</reference>
<dbReference type="EMBL" id="JXJN01013378">
    <property type="status" value="NOT_ANNOTATED_CDS"/>
    <property type="molecule type" value="Genomic_DNA"/>
</dbReference>
<accession>A0A1B0BFE6</accession>
<evidence type="ECO:0000313" key="2">
    <source>
        <dbReference type="Proteomes" id="UP000092460"/>
    </source>
</evidence>
<keyword evidence="2" id="KW-1185">Reference proteome</keyword>
<dbReference type="EnsemblMetazoa" id="GPPI028279-RA">
    <property type="protein sequence ID" value="GPPI028279-PA"/>
    <property type="gene ID" value="GPPI028279"/>
</dbReference>
<proteinExistence type="predicted"/>
<organism evidence="1 2">
    <name type="scientific">Glossina palpalis gambiensis</name>
    <dbReference type="NCBI Taxonomy" id="67801"/>
    <lineage>
        <taxon>Eukaryota</taxon>
        <taxon>Metazoa</taxon>
        <taxon>Ecdysozoa</taxon>
        <taxon>Arthropoda</taxon>
        <taxon>Hexapoda</taxon>
        <taxon>Insecta</taxon>
        <taxon>Pterygota</taxon>
        <taxon>Neoptera</taxon>
        <taxon>Endopterygota</taxon>
        <taxon>Diptera</taxon>
        <taxon>Brachycera</taxon>
        <taxon>Muscomorpha</taxon>
        <taxon>Hippoboscoidea</taxon>
        <taxon>Glossinidae</taxon>
        <taxon>Glossina</taxon>
    </lineage>
</organism>
<dbReference type="EMBL" id="JXJN01013377">
    <property type="status" value="NOT_ANNOTATED_CDS"/>
    <property type="molecule type" value="Genomic_DNA"/>
</dbReference>
<evidence type="ECO:0000313" key="1">
    <source>
        <dbReference type="EnsemblMetazoa" id="GPPI028279-PA"/>
    </source>
</evidence>
<name>A0A1B0BFE6_9MUSC</name>
<sequence length="206" mass="23206">MNENITDNKITKNKGELQEISGSIDSRIESSSASNCWTTLTTSFVSEEETLAVDIVLLDSSSEPICIAVIKNFVVPLPKLFVLISSSSTDFSCFFSKLHLRLRLNIEGGGGRVEDMLGALLIPAHEGNSSSLQGSICCRCWLLMWCIRRLLCVGYSGVFVLFPNFNEFTVTESLIYLDYLEYDARQKAKGVKLFFWRYAIFLIKRE</sequence>
<dbReference type="VEuPathDB" id="VectorBase:GPPI028279"/>
<dbReference type="AlphaFoldDB" id="A0A1B0BFE6"/>
<dbReference type="Proteomes" id="UP000092460">
    <property type="component" value="Unassembled WGS sequence"/>
</dbReference>